<dbReference type="RefSeq" id="WP_158336082.1">
    <property type="nucleotide sequence ID" value="NZ_CP002581.1"/>
</dbReference>
<evidence type="ECO:0000259" key="1">
    <source>
        <dbReference type="Pfam" id="PF16861"/>
    </source>
</evidence>
<dbReference type="KEGG" id="bgp:BGL_2c03870"/>
<keyword evidence="2" id="KW-0808">Transferase</keyword>
<proteinExistence type="predicted"/>
<dbReference type="Proteomes" id="UP000031838">
    <property type="component" value="Chromosome 2"/>
</dbReference>
<reference evidence="2 3" key="2">
    <citation type="journal article" date="2016" name="Appl. Microbiol. Biotechnol.">
        <title>Mutations improving production and secretion of extracellular lipase by Burkholderia glumae PG1.</title>
        <authorList>
            <person name="Knapp A."/>
            <person name="Voget S."/>
            <person name="Gao R."/>
            <person name="Zaburannyi N."/>
            <person name="Krysciak D."/>
            <person name="Breuer M."/>
            <person name="Hauer B."/>
            <person name="Streit W.R."/>
            <person name="Muller R."/>
            <person name="Daniel R."/>
            <person name="Jaeger K.E."/>
        </authorList>
    </citation>
    <scope>NUCLEOTIDE SEQUENCE [LARGE SCALE GENOMIC DNA]</scope>
    <source>
        <strain evidence="2 3">PG1</strain>
    </source>
</reference>
<name>A0A0B6RYL8_BURPL</name>
<dbReference type="EMBL" id="CP002581">
    <property type="protein sequence ID" value="AJK48478.1"/>
    <property type="molecule type" value="Genomic_DNA"/>
</dbReference>
<dbReference type="InterPro" id="IPR031730">
    <property type="entry name" value="Carbam_trans_C"/>
</dbReference>
<gene>
    <name evidence="2" type="ORF">BGL_2c03870</name>
</gene>
<organism evidence="2 3">
    <name type="scientific">Burkholderia plantarii</name>
    <dbReference type="NCBI Taxonomy" id="41899"/>
    <lineage>
        <taxon>Bacteria</taxon>
        <taxon>Pseudomonadati</taxon>
        <taxon>Pseudomonadota</taxon>
        <taxon>Betaproteobacteria</taxon>
        <taxon>Burkholderiales</taxon>
        <taxon>Burkholderiaceae</taxon>
        <taxon>Burkholderia</taxon>
    </lineage>
</organism>
<dbReference type="CDD" id="cd24033">
    <property type="entry name" value="ASKHA_NBD_NodU_CmcH-like_N"/>
    <property type="match status" value="1"/>
</dbReference>
<evidence type="ECO:0000313" key="3">
    <source>
        <dbReference type="Proteomes" id="UP000031838"/>
    </source>
</evidence>
<dbReference type="HOGENOM" id="CLU_014411_2_0_4"/>
<protein>
    <submittedName>
        <fullName evidence="2">Carbamoyltransferase family protein</fullName>
    </submittedName>
</protein>
<dbReference type="InterPro" id="IPR051338">
    <property type="entry name" value="NodU/CmcH_Carbamoyltrnsfr"/>
</dbReference>
<dbReference type="PANTHER" id="PTHR34847:SF1">
    <property type="entry name" value="NODULATION PROTEIN U"/>
    <property type="match status" value="1"/>
</dbReference>
<evidence type="ECO:0000313" key="2">
    <source>
        <dbReference type="EMBL" id="AJK48478.1"/>
    </source>
</evidence>
<keyword evidence="3" id="KW-1185">Reference proteome</keyword>
<dbReference type="AlphaFoldDB" id="A0A0B6RYL8"/>
<accession>A0A0B6RYL8</accession>
<dbReference type="Gene3D" id="3.30.420.40">
    <property type="match status" value="2"/>
</dbReference>
<dbReference type="InterPro" id="IPR038152">
    <property type="entry name" value="Carbam_trans_C_sf"/>
</dbReference>
<feature type="domain" description="Carbamoyltransferase C-terminal" evidence="1">
    <location>
        <begin position="355"/>
        <end position="526"/>
    </location>
</feature>
<reference evidence="3" key="1">
    <citation type="submission" date="2011-03" db="EMBL/GenBank/DDBJ databases">
        <authorList>
            <person name="Voget S."/>
            <person name="Streit W.R."/>
            <person name="Jaeger K.E."/>
            <person name="Daniel R."/>
        </authorList>
    </citation>
    <scope>NUCLEOTIDE SEQUENCE [LARGE SCALE GENOMIC DNA]</scope>
    <source>
        <strain evidence="3">PG1</strain>
    </source>
</reference>
<sequence>MNFVSFYLGRHDSNVAAWIDGRVRYAKSERATGIKHHRATLEFVERTCAEWGLDRVDAVAFSDGQRNGLGSCAPNRLFEPSRPVLPRFGDAPTWCVDHHYAHVLSGWPLLPVAEAAVGIALDGNGDNGNSQSVIRAPGSKTPELVFSTGNRSFGMLFEKIGMLMKLSGGLEDLVGKVMGAQAYGSVDHAYLDGIDFDAIADHAIYDLIRAVPWRGAIPEADPQIVVDAVARRWVPRAGNAFFSFDNPSFRDWLATIHHGVAAYVLRFFQRHCRAEDTILYAGGCAQNVVCNELLARHFPLLAIPPHAYDGGLSLGCLELLRIQLDQPLFPTGGFPYWQDDPVEAQPSPHTIEQVAGLLAAGRIVAWHQGRGELGPRALGHRSILMDPRIADAKEILNTRVKLRERWRPYAPSVLESRAGEWFEMSGSSRYMLRAIDVRPERREQLAAIVHEDGTARVQTVADGPGTEHEPFAALLRAFEARTGVPVLLNTSLNAGGSPIFSTAAQSEAFYHEVALDALCVGDRLLIKST</sequence>
<dbReference type="Pfam" id="PF16861">
    <property type="entry name" value="Carbam_trans_C"/>
    <property type="match status" value="1"/>
</dbReference>
<dbReference type="PANTHER" id="PTHR34847">
    <property type="entry name" value="NODULATION PROTEIN U"/>
    <property type="match status" value="1"/>
</dbReference>
<dbReference type="GO" id="GO:0016740">
    <property type="term" value="F:transferase activity"/>
    <property type="evidence" value="ECO:0007669"/>
    <property type="project" value="UniProtKB-KW"/>
</dbReference>
<dbReference type="Gene3D" id="3.90.870.20">
    <property type="entry name" value="Carbamoyltransferase, C-terminal domain"/>
    <property type="match status" value="1"/>
</dbReference>